<dbReference type="EMBL" id="PYAS01000026">
    <property type="protein sequence ID" value="PSL19515.1"/>
    <property type="molecule type" value="Genomic_DNA"/>
</dbReference>
<accession>A0A2P8FCT1</accession>
<name>A0A2P8FCT1_9BACT</name>
<sequence>MEINSTLKMQKMKHIQSIRLICLLILACCGCDSPLENERIDEFSLESGGYMRVVTPYPLLANTFTVSLANMPGTKLECLHEAITKDKGRLFASYDLAIRFVDNTPANGTNNIAEVAFRKIAASSYTKDPTTGYPRATMTITGEEALKATGIDPKLVSAGDRFEVTGTMLLTDGKSFTASNTTIDITGGAFYSSPFFYRINVSL</sequence>
<keyword evidence="2" id="KW-1185">Reference proteome</keyword>
<evidence type="ECO:0000313" key="1">
    <source>
        <dbReference type="EMBL" id="PSL19515.1"/>
    </source>
</evidence>
<gene>
    <name evidence="1" type="ORF">CLV60_12633</name>
</gene>
<evidence type="ECO:0000313" key="2">
    <source>
        <dbReference type="Proteomes" id="UP000241964"/>
    </source>
</evidence>
<comment type="caution">
    <text evidence="1">The sequence shown here is derived from an EMBL/GenBank/DDBJ whole genome shotgun (WGS) entry which is preliminary data.</text>
</comment>
<dbReference type="AlphaFoldDB" id="A0A2P8FCT1"/>
<reference evidence="1 2" key="1">
    <citation type="submission" date="2018-03" db="EMBL/GenBank/DDBJ databases">
        <title>Genomic Encyclopedia of Archaeal and Bacterial Type Strains, Phase II (KMG-II): from individual species to whole genera.</title>
        <authorList>
            <person name="Goeker M."/>
        </authorList>
    </citation>
    <scope>NUCLEOTIDE SEQUENCE [LARGE SCALE GENOMIC DNA]</scope>
    <source>
        <strain evidence="1 2">DSM 29057</strain>
    </source>
</reference>
<proteinExistence type="predicted"/>
<dbReference type="Proteomes" id="UP000241964">
    <property type="component" value="Unassembled WGS sequence"/>
</dbReference>
<organism evidence="1 2">
    <name type="scientific">Dyadobacter jiangsuensis</name>
    <dbReference type="NCBI Taxonomy" id="1591085"/>
    <lineage>
        <taxon>Bacteria</taxon>
        <taxon>Pseudomonadati</taxon>
        <taxon>Bacteroidota</taxon>
        <taxon>Cytophagia</taxon>
        <taxon>Cytophagales</taxon>
        <taxon>Spirosomataceae</taxon>
        <taxon>Dyadobacter</taxon>
    </lineage>
</organism>
<protein>
    <submittedName>
        <fullName evidence="1">Uncharacterized protein</fullName>
    </submittedName>
</protein>